<accession>A0A8S5VGJ6</accession>
<feature type="coiled-coil region" evidence="1">
    <location>
        <begin position="254"/>
        <end position="285"/>
    </location>
</feature>
<proteinExistence type="predicted"/>
<name>A0A8S5VGJ6_9CAUD</name>
<keyword evidence="1" id="KW-0175">Coiled coil</keyword>
<sequence length="333" mass="37972">MNEGILTSIFEDIEQINNIPIEGVKTCLESIESDLNELDSIDSSIEEYEKASFESTIENINLLNSILAYRNIKSGVALESVSSEFGIGIEGIKELAEKGLDGLKAIGKNIISMIKSFISLFRSTKKTVNDLDKEVKSSDESYKYDLYDFTFLLYMGLVFGELFQHKSQIIINENNFDPVFKNVILDATSIADHYKPDDEYDELIMDMLEFKINPNALGEYTDKAKAVAANISKNVPENFDYKKNAIHLIEIYKKMDLESRLNKIIKTVEKALKEAEERIGSSKELDKVETIQLIKLAYTTILSIKSTYHKMIRLLVLVCRKYKADYKTKDKND</sequence>
<dbReference type="EMBL" id="BK016265">
    <property type="protein sequence ID" value="DAG05890.1"/>
    <property type="molecule type" value="Genomic_DNA"/>
</dbReference>
<organism evidence="2">
    <name type="scientific">Myoviridae sp. ctkfK18</name>
    <dbReference type="NCBI Taxonomy" id="2825165"/>
    <lineage>
        <taxon>Viruses</taxon>
        <taxon>Duplodnaviria</taxon>
        <taxon>Heunggongvirae</taxon>
        <taxon>Uroviricota</taxon>
        <taxon>Caudoviricetes</taxon>
    </lineage>
</organism>
<protein>
    <submittedName>
        <fullName evidence="2">Uncharacterized protein</fullName>
    </submittedName>
</protein>
<evidence type="ECO:0000256" key="1">
    <source>
        <dbReference type="SAM" id="Coils"/>
    </source>
</evidence>
<evidence type="ECO:0000313" key="2">
    <source>
        <dbReference type="EMBL" id="DAG05890.1"/>
    </source>
</evidence>
<reference evidence="2" key="1">
    <citation type="journal article" date="2021" name="Proc. Natl. Acad. Sci. U.S.A.">
        <title>A Catalog of Tens of Thousands of Viruses from Human Metagenomes Reveals Hidden Associations with Chronic Diseases.</title>
        <authorList>
            <person name="Tisza M.J."/>
            <person name="Buck C.B."/>
        </authorList>
    </citation>
    <scope>NUCLEOTIDE SEQUENCE</scope>
    <source>
        <strain evidence="2">CtkfK18</strain>
    </source>
</reference>